<dbReference type="PANTHER" id="PTHR20854">
    <property type="entry name" value="INOSITOL MONOPHOSPHATASE"/>
    <property type="match status" value="1"/>
</dbReference>
<dbReference type="GO" id="GO:0007165">
    <property type="term" value="P:signal transduction"/>
    <property type="evidence" value="ECO:0007669"/>
    <property type="project" value="TreeGrafter"/>
</dbReference>
<evidence type="ECO:0000313" key="7">
    <source>
        <dbReference type="Proteomes" id="UP000242561"/>
    </source>
</evidence>
<proteinExistence type="inferred from homology"/>
<organism evidence="6 7">
    <name type="scientific">Sphingorhabdus lutea</name>
    <dbReference type="NCBI Taxonomy" id="1913578"/>
    <lineage>
        <taxon>Bacteria</taxon>
        <taxon>Pseudomonadati</taxon>
        <taxon>Pseudomonadota</taxon>
        <taxon>Alphaproteobacteria</taxon>
        <taxon>Sphingomonadales</taxon>
        <taxon>Sphingomonadaceae</taxon>
        <taxon>Sphingorhabdus</taxon>
    </lineage>
</organism>
<keyword evidence="3" id="KW-0378">Hydrolase</keyword>
<evidence type="ECO:0000313" key="6">
    <source>
        <dbReference type="EMBL" id="APG63438.1"/>
    </source>
</evidence>
<dbReference type="PANTHER" id="PTHR20854:SF4">
    <property type="entry name" value="INOSITOL-1-MONOPHOSPHATASE-RELATED"/>
    <property type="match status" value="1"/>
</dbReference>
<evidence type="ECO:0000256" key="5">
    <source>
        <dbReference type="PIRSR" id="PIRSR600760-2"/>
    </source>
</evidence>
<keyword evidence="4 5" id="KW-0460">Magnesium</keyword>
<keyword evidence="2 5" id="KW-0479">Metal-binding</keyword>
<evidence type="ECO:0000256" key="1">
    <source>
        <dbReference type="ARBA" id="ARBA00009759"/>
    </source>
</evidence>
<dbReference type="Gene3D" id="3.30.540.10">
    <property type="entry name" value="Fructose-1,6-Bisphosphatase, subunit A, domain 1"/>
    <property type="match status" value="1"/>
</dbReference>
<gene>
    <name evidence="6" type="ORF">LPB140_00860</name>
</gene>
<comment type="cofactor">
    <cofactor evidence="5">
        <name>Mg(2+)</name>
        <dbReference type="ChEBI" id="CHEBI:18420"/>
    </cofactor>
</comment>
<dbReference type="Gene3D" id="3.40.190.80">
    <property type="match status" value="1"/>
</dbReference>
<feature type="binding site" evidence="5">
    <location>
        <position position="82"/>
    </location>
    <ligand>
        <name>Mg(2+)</name>
        <dbReference type="ChEBI" id="CHEBI:18420"/>
        <label>1</label>
        <note>catalytic</note>
    </ligand>
</feature>
<dbReference type="KEGG" id="sphl:LPB140_00860"/>
<dbReference type="AlphaFoldDB" id="A0A1L3JE63"/>
<feature type="binding site" evidence="5">
    <location>
        <position position="62"/>
    </location>
    <ligand>
        <name>Mg(2+)</name>
        <dbReference type="ChEBI" id="CHEBI:18420"/>
        <label>1</label>
        <note>catalytic</note>
    </ligand>
</feature>
<name>A0A1L3JE63_9SPHN</name>
<evidence type="ECO:0000256" key="2">
    <source>
        <dbReference type="ARBA" id="ARBA00022723"/>
    </source>
</evidence>
<comment type="similarity">
    <text evidence="1">Belongs to the inositol monophosphatase superfamily.</text>
</comment>
<dbReference type="InterPro" id="IPR000760">
    <property type="entry name" value="Inositol_monophosphatase-like"/>
</dbReference>
<keyword evidence="7" id="KW-1185">Reference proteome</keyword>
<dbReference type="GO" id="GO:0046872">
    <property type="term" value="F:metal ion binding"/>
    <property type="evidence" value="ECO:0007669"/>
    <property type="project" value="UniProtKB-KW"/>
</dbReference>
<dbReference type="GO" id="GO:0008934">
    <property type="term" value="F:inositol monophosphate 1-phosphatase activity"/>
    <property type="evidence" value="ECO:0007669"/>
    <property type="project" value="TreeGrafter"/>
</dbReference>
<dbReference type="Pfam" id="PF00459">
    <property type="entry name" value="Inositol_P"/>
    <property type="match status" value="1"/>
</dbReference>
<evidence type="ECO:0000256" key="4">
    <source>
        <dbReference type="ARBA" id="ARBA00022842"/>
    </source>
</evidence>
<dbReference type="OrthoDB" id="9785695at2"/>
<dbReference type="EMBL" id="CP018154">
    <property type="protein sequence ID" value="APG63438.1"/>
    <property type="molecule type" value="Genomic_DNA"/>
</dbReference>
<dbReference type="Proteomes" id="UP000242561">
    <property type="component" value="Chromosome"/>
</dbReference>
<dbReference type="SUPFAM" id="SSF56655">
    <property type="entry name" value="Carbohydrate phosphatase"/>
    <property type="match status" value="1"/>
</dbReference>
<dbReference type="PRINTS" id="PR00377">
    <property type="entry name" value="IMPHPHTASES"/>
</dbReference>
<dbReference type="PROSITE" id="PS00629">
    <property type="entry name" value="IMP_1"/>
    <property type="match status" value="1"/>
</dbReference>
<feature type="binding site" evidence="5">
    <location>
        <position position="83"/>
    </location>
    <ligand>
        <name>Mg(2+)</name>
        <dbReference type="ChEBI" id="CHEBI:18420"/>
        <label>1</label>
        <note>catalytic</note>
    </ligand>
</feature>
<dbReference type="InterPro" id="IPR020583">
    <property type="entry name" value="Inositol_monoP_metal-BS"/>
</dbReference>
<dbReference type="GO" id="GO:0006020">
    <property type="term" value="P:inositol metabolic process"/>
    <property type="evidence" value="ECO:0007669"/>
    <property type="project" value="TreeGrafter"/>
</dbReference>
<evidence type="ECO:0000256" key="3">
    <source>
        <dbReference type="ARBA" id="ARBA00022801"/>
    </source>
</evidence>
<feature type="binding site" evidence="5">
    <location>
        <position position="195"/>
    </location>
    <ligand>
        <name>Mg(2+)</name>
        <dbReference type="ChEBI" id="CHEBI:18420"/>
        <label>1</label>
        <note>catalytic</note>
    </ligand>
</feature>
<sequence>MVHAVRGAGDIAMQNWRQDAPPNAKIWEKSKGHPVCDVDIAVDEALKKSLGALLPDAGWLSEETADNLGRVTQKTLWIVDPIDGTRDYIRGRRGWCVSAALIHDGTVMMGILYAPAMGDIWMARRGHGAWRNGRRLYGSNRQEFVGARVPAHELPKIDQDLTLVPQPNSIALRMAMVADDEADLVATLRWGNEWDIAAAHLIAAEAGCKVTTALGDEIIYNKPDPLDFGLITSARDIHQSAIQRLNERAKALL</sequence>
<reference evidence="6 7" key="1">
    <citation type="submission" date="2016-11" db="EMBL/GenBank/DDBJ databases">
        <title>Sphingorhabdus sp. LPB0140, isolated from marine environment.</title>
        <authorList>
            <person name="Kim E."/>
            <person name="Yi H."/>
        </authorList>
    </citation>
    <scope>NUCLEOTIDE SEQUENCE [LARGE SCALE GENOMIC DNA]</scope>
    <source>
        <strain evidence="6 7">LPB0140</strain>
    </source>
</reference>
<feature type="binding site" evidence="5">
    <location>
        <position position="80"/>
    </location>
    <ligand>
        <name>Mg(2+)</name>
        <dbReference type="ChEBI" id="CHEBI:18420"/>
        <label>1</label>
        <note>catalytic</note>
    </ligand>
</feature>
<protein>
    <submittedName>
        <fullName evidence="6">3'(2'),5'-bisphosphate nucleotidase CysQ</fullName>
    </submittedName>
</protein>
<dbReference type="STRING" id="1913578.LPB140_00860"/>
<accession>A0A1L3JE63</accession>
<dbReference type="CDD" id="cd01638">
    <property type="entry name" value="CysQ"/>
    <property type="match status" value="1"/>
</dbReference>